<comment type="caution">
    <text evidence="2">The sequence shown here is derived from an EMBL/GenBank/DDBJ whole genome shotgun (WGS) entry which is preliminary data.</text>
</comment>
<protein>
    <submittedName>
        <fullName evidence="2">Uncharacterized protein</fullName>
    </submittedName>
</protein>
<accession>A0AAN8PVB4</accession>
<dbReference type="Proteomes" id="UP001347796">
    <property type="component" value="Unassembled WGS sequence"/>
</dbReference>
<feature type="compositionally biased region" description="Basic and acidic residues" evidence="1">
    <location>
        <begin position="130"/>
        <end position="142"/>
    </location>
</feature>
<gene>
    <name evidence="2" type="ORF">SNE40_010906</name>
</gene>
<sequence>MESPQMAKSSQGNQDSNERNFCECEENYGETLHNTRDYHETETLPNVQETKESPIAQKTKESPITQETKESLIGQQTNESLIGQQTNESLNGQQTNESLNGQLTKESLIMQEKKESPITQEPNESPISQETKESPIAHERTESPYAQDTEESLNGQDSVNDENDDVCNDTLPDLKLDATRKRERRRLCRSRSLQVNNVKILNQRQSIGHSKLHRSHSVIEKTNTREFQDVVPDFLAQRYTMKPRPLNRSLSFQQQTNPSPIKSLSRRPVSLPILIPETEHSKNKSKVRFAKPLVTNSSRFFCRRNALCDPEQMGLPQELREKVQSEVALRKQSIVRKISNFFTIHLSLNLEEDL</sequence>
<keyword evidence="3" id="KW-1185">Reference proteome</keyword>
<feature type="compositionally biased region" description="Polar residues" evidence="1">
    <location>
        <begin position="1"/>
        <end position="15"/>
    </location>
</feature>
<feature type="compositionally biased region" description="Basic and acidic residues" evidence="1">
    <location>
        <begin position="33"/>
        <end position="42"/>
    </location>
</feature>
<evidence type="ECO:0000313" key="3">
    <source>
        <dbReference type="Proteomes" id="UP001347796"/>
    </source>
</evidence>
<dbReference type="AlphaFoldDB" id="A0AAN8PVB4"/>
<feature type="compositionally biased region" description="Polar residues" evidence="1">
    <location>
        <begin position="117"/>
        <end position="129"/>
    </location>
</feature>
<feature type="region of interest" description="Disordered" evidence="1">
    <location>
        <begin position="113"/>
        <end position="171"/>
    </location>
</feature>
<feature type="region of interest" description="Disordered" evidence="1">
    <location>
        <begin position="1"/>
        <end position="98"/>
    </location>
</feature>
<proteinExistence type="predicted"/>
<evidence type="ECO:0000256" key="1">
    <source>
        <dbReference type="SAM" id="MobiDB-lite"/>
    </source>
</evidence>
<dbReference type="EMBL" id="JAZGQO010000007">
    <property type="protein sequence ID" value="KAK6183419.1"/>
    <property type="molecule type" value="Genomic_DNA"/>
</dbReference>
<feature type="compositionally biased region" description="Polar residues" evidence="1">
    <location>
        <begin position="73"/>
        <end position="98"/>
    </location>
</feature>
<name>A0AAN8PVB4_PATCE</name>
<evidence type="ECO:0000313" key="2">
    <source>
        <dbReference type="EMBL" id="KAK6183419.1"/>
    </source>
</evidence>
<organism evidence="2 3">
    <name type="scientific">Patella caerulea</name>
    <name type="common">Rayed Mediterranean limpet</name>
    <dbReference type="NCBI Taxonomy" id="87958"/>
    <lineage>
        <taxon>Eukaryota</taxon>
        <taxon>Metazoa</taxon>
        <taxon>Spiralia</taxon>
        <taxon>Lophotrochozoa</taxon>
        <taxon>Mollusca</taxon>
        <taxon>Gastropoda</taxon>
        <taxon>Patellogastropoda</taxon>
        <taxon>Patelloidea</taxon>
        <taxon>Patellidae</taxon>
        <taxon>Patella</taxon>
    </lineage>
</organism>
<reference evidence="2 3" key="1">
    <citation type="submission" date="2024-01" db="EMBL/GenBank/DDBJ databases">
        <title>The genome of the rayed Mediterranean limpet Patella caerulea (Linnaeus, 1758).</title>
        <authorList>
            <person name="Anh-Thu Weber A."/>
            <person name="Halstead-Nussloch G."/>
        </authorList>
    </citation>
    <scope>NUCLEOTIDE SEQUENCE [LARGE SCALE GENOMIC DNA]</scope>
    <source>
        <strain evidence="2">AATW-2023a</strain>
        <tissue evidence="2">Whole specimen</tissue>
    </source>
</reference>